<evidence type="ECO:0000313" key="7">
    <source>
        <dbReference type="EMBL" id="JAD31152.1"/>
    </source>
</evidence>
<evidence type="ECO:0000256" key="4">
    <source>
        <dbReference type="ARBA" id="ARBA00029440"/>
    </source>
</evidence>
<dbReference type="SUPFAM" id="SSF46548">
    <property type="entry name" value="alpha-helical ferredoxin"/>
    <property type="match status" value="1"/>
</dbReference>
<dbReference type="InterPro" id="IPR009051">
    <property type="entry name" value="Helical_ferredxn"/>
</dbReference>
<dbReference type="InterPro" id="IPR051394">
    <property type="entry name" value="Glutamate_Synthase"/>
</dbReference>
<evidence type="ECO:0000256" key="1">
    <source>
        <dbReference type="ARBA" id="ARBA00022605"/>
    </source>
</evidence>
<proteinExistence type="predicted"/>
<feature type="domain" description="Dihydroprymidine dehydrogenase" evidence="6">
    <location>
        <begin position="121"/>
        <end position="234"/>
    </location>
</feature>
<reference evidence="7" key="1">
    <citation type="submission" date="2014-09" db="EMBL/GenBank/DDBJ databases">
        <authorList>
            <person name="Magalhaes I.L.F."/>
            <person name="Oliveira U."/>
            <person name="Santos F.R."/>
            <person name="Vidigal T.H.D.A."/>
            <person name="Brescovit A.D."/>
            <person name="Santos A.J."/>
        </authorList>
    </citation>
    <scope>NUCLEOTIDE SEQUENCE</scope>
    <source>
        <tissue evidence="7">Shoot tissue taken approximately 20 cm above the soil surface</tissue>
    </source>
</reference>
<dbReference type="AlphaFoldDB" id="A0A0A8Z8H9"/>
<accession>A0A0A8Z8H9</accession>
<dbReference type="PANTHER" id="PTHR43100:SF1">
    <property type="entry name" value="GLUTAMATE SYNTHASE [NADPH] SMALL CHAIN"/>
    <property type="match status" value="1"/>
</dbReference>
<dbReference type="EMBL" id="GBRH01266743">
    <property type="protein sequence ID" value="JAD31152.1"/>
    <property type="molecule type" value="Transcribed_RNA"/>
</dbReference>
<feature type="domain" description="FAD/NAD(P)-binding" evidence="5">
    <location>
        <begin position="247"/>
        <end position="572"/>
    </location>
</feature>
<dbReference type="GO" id="GO:0051536">
    <property type="term" value="F:iron-sulfur cluster binding"/>
    <property type="evidence" value="ECO:0007669"/>
    <property type="project" value="InterPro"/>
</dbReference>
<dbReference type="Gene3D" id="3.50.50.60">
    <property type="entry name" value="FAD/NAD(P)-binding domain"/>
    <property type="match status" value="1"/>
</dbReference>
<dbReference type="InterPro" id="IPR036188">
    <property type="entry name" value="FAD/NAD-bd_sf"/>
</dbReference>
<dbReference type="InterPro" id="IPR023753">
    <property type="entry name" value="FAD/NAD-binding_dom"/>
</dbReference>
<dbReference type="FunFam" id="3.40.50.720:FF:000113">
    <property type="entry name" value="Glutamate synthase [NADH], amyloplastic"/>
    <property type="match status" value="1"/>
</dbReference>
<dbReference type="InterPro" id="IPR028261">
    <property type="entry name" value="DPD_II"/>
</dbReference>
<evidence type="ECO:0000259" key="6">
    <source>
        <dbReference type="Pfam" id="PF14691"/>
    </source>
</evidence>
<sequence>MMIEQHRLNTQSVLAKDILSNFVGLLPKFVKVFPRDYKRVLENLKAGNVAKEAEKKARKAGVDKKAGEAIKAPNGIPVITKNVKDKKSSSRPTQVSDAEKHRGFAIYERKGVSYRDVNERVKDWNEVANELVPGPLLNTQSARCMSCSTPFCHQESFGAGCPLGNKIPEFNELVHQNRWREALDRLLETNNFPEFTGRVCPAPCEGSCVLGIIENPVSIKSIECAIIDKGFKEGWMVPRPPLQRTGKKVAIVGSGPAGLAAADQLNKMGHFVTVFERADRIGGLMMYGVPNMKAEKAGIVQRRVDLMAEEGITFVVNAHVGTDPLYSIERLRSENEAVILACGATRPRDLPIPGRELSGIHFAMEFLHANTKSLLDSNLEDGNYISARGKKVVVIGGGDTGTDCIGTSIRHDCSNLVNLELLPEPPRERAPDNPWPQYPRIFRVDYGHKEAASKFGKDPRTYQILTKRFIGDGNGKVKALEVVRVEWGEVDRRFQFKEIEGSQEIIEADLVLLAMGFLGPEAVIAEKLGLEQDKRSNFKAQFGNFATNVEGVFAAGDCRRGQSLVVWAISEGREAAAAVDKYLSRDQMRAAEVIAASSPSEGLVEPVAA</sequence>
<evidence type="ECO:0000259" key="5">
    <source>
        <dbReference type="Pfam" id="PF07992"/>
    </source>
</evidence>
<dbReference type="Gene3D" id="2.160.20.60">
    <property type="entry name" value="Glutamate synthase, alpha subunit, C-terminal domain"/>
    <property type="match status" value="1"/>
</dbReference>
<dbReference type="Pfam" id="PF14691">
    <property type="entry name" value="Fer4_20"/>
    <property type="match status" value="1"/>
</dbReference>
<protein>
    <submittedName>
        <fullName evidence="7">Uncharacterized protein</fullName>
    </submittedName>
</protein>
<evidence type="ECO:0000256" key="3">
    <source>
        <dbReference type="ARBA" id="ARBA00023164"/>
    </source>
</evidence>
<reference evidence="7" key="2">
    <citation type="journal article" date="2015" name="Data Brief">
        <title>Shoot transcriptome of the giant reed, Arundo donax.</title>
        <authorList>
            <person name="Barrero R.A."/>
            <person name="Guerrero F.D."/>
            <person name="Moolhuijzen P."/>
            <person name="Goolsby J.A."/>
            <person name="Tidwell J."/>
            <person name="Bellgard S.E."/>
            <person name="Bellgard M.I."/>
        </authorList>
    </citation>
    <scope>NUCLEOTIDE SEQUENCE</scope>
    <source>
        <tissue evidence="7">Shoot tissue taken approximately 20 cm above the soil surface</tissue>
    </source>
</reference>
<comment type="pathway">
    <text evidence="4">Amino-acid biosynthesis.</text>
</comment>
<dbReference type="SUPFAM" id="SSF69336">
    <property type="entry name" value="Alpha subunit of glutamate synthase, C-terminal domain"/>
    <property type="match status" value="1"/>
</dbReference>
<keyword evidence="1" id="KW-0028">Amino-acid biosynthesis</keyword>
<dbReference type="PRINTS" id="PR00419">
    <property type="entry name" value="ADXRDTASE"/>
</dbReference>
<dbReference type="Pfam" id="PF07992">
    <property type="entry name" value="Pyr_redox_2"/>
    <property type="match status" value="1"/>
</dbReference>
<keyword evidence="2" id="KW-0560">Oxidoreductase</keyword>
<evidence type="ECO:0000256" key="2">
    <source>
        <dbReference type="ARBA" id="ARBA00023002"/>
    </source>
</evidence>
<keyword evidence="3" id="KW-0314">Glutamate biosynthesis</keyword>
<name>A0A0A8Z8H9_ARUDO</name>
<dbReference type="NCBIfam" id="TIGR01317">
    <property type="entry name" value="GOGAT_sm_gam"/>
    <property type="match status" value="1"/>
</dbReference>
<dbReference type="Gene3D" id="1.10.1060.10">
    <property type="entry name" value="Alpha-helical ferredoxin"/>
    <property type="match status" value="1"/>
</dbReference>
<dbReference type="FunFam" id="3.50.50.60:FF:000022">
    <property type="entry name" value="Glutamate synthase [NADH], amyloplastic"/>
    <property type="match status" value="1"/>
</dbReference>
<organism evidence="7">
    <name type="scientific">Arundo donax</name>
    <name type="common">Giant reed</name>
    <name type="synonym">Donax arundinaceus</name>
    <dbReference type="NCBI Taxonomy" id="35708"/>
    <lineage>
        <taxon>Eukaryota</taxon>
        <taxon>Viridiplantae</taxon>
        <taxon>Streptophyta</taxon>
        <taxon>Embryophyta</taxon>
        <taxon>Tracheophyta</taxon>
        <taxon>Spermatophyta</taxon>
        <taxon>Magnoliopsida</taxon>
        <taxon>Liliopsida</taxon>
        <taxon>Poales</taxon>
        <taxon>Poaceae</taxon>
        <taxon>PACMAD clade</taxon>
        <taxon>Arundinoideae</taxon>
        <taxon>Arundineae</taxon>
        <taxon>Arundo</taxon>
    </lineage>
</organism>
<dbReference type="SUPFAM" id="SSF51905">
    <property type="entry name" value="FAD/NAD(P)-binding domain"/>
    <property type="match status" value="1"/>
</dbReference>
<dbReference type="GO" id="GO:0016639">
    <property type="term" value="F:oxidoreductase activity, acting on the CH-NH2 group of donors, NAD or NADP as acceptor"/>
    <property type="evidence" value="ECO:0007669"/>
    <property type="project" value="InterPro"/>
</dbReference>
<dbReference type="PANTHER" id="PTHR43100">
    <property type="entry name" value="GLUTAMATE SYNTHASE [NADPH] SMALL CHAIN"/>
    <property type="match status" value="1"/>
</dbReference>
<dbReference type="FunFam" id="1.10.1060.10:FF:000009">
    <property type="entry name" value="Glutamate synthase 1 [NADH] chloroplastic"/>
    <property type="match status" value="1"/>
</dbReference>
<dbReference type="InterPro" id="IPR036485">
    <property type="entry name" value="Glu_synth_asu_C_sf"/>
</dbReference>
<dbReference type="InterPro" id="IPR006005">
    <property type="entry name" value="Glut_synth_ssu1"/>
</dbReference>
<dbReference type="GO" id="GO:0006537">
    <property type="term" value="P:glutamate biosynthetic process"/>
    <property type="evidence" value="ECO:0007669"/>
    <property type="project" value="UniProtKB-KW"/>
</dbReference>
<dbReference type="Gene3D" id="3.40.50.720">
    <property type="entry name" value="NAD(P)-binding Rossmann-like Domain"/>
    <property type="match status" value="1"/>
</dbReference>